<proteinExistence type="predicted"/>
<dbReference type="Proteomes" id="UP000257136">
    <property type="component" value="Unassembled WGS sequence"/>
</dbReference>
<protein>
    <submittedName>
        <fullName evidence="1">Uncharacterized protein</fullName>
    </submittedName>
</protein>
<accession>A0A3E0ENP3</accession>
<gene>
    <name evidence="1" type="ORF">C8P67_104418</name>
</gene>
<dbReference type="AlphaFoldDB" id="A0A3E0ENP3"/>
<organism evidence="1 2">
    <name type="scientific">Flavobacterium aquicola</name>
    <dbReference type="NCBI Taxonomy" id="1682742"/>
    <lineage>
        <taxon>Bacteria</taxon>
        <taxon>Pseudomonadati</taxon>
        <taxon>Bacteroidota</taxon>
        <taxon>Flavobacteriia</taxon>
        <taxon>Flavobacteriales</taxon>
        <taxon>Flavobacteriaceae</taxon>
        <taxon>Flavobacterium</taxon>
    </lineage>
</organism>
<evidence type="ECO:0000313" key="1">
    <source>
        <dbReference type="EMBL" id="REG99781.1"/>
    </source>
</evidence>
<keyword evidence="2" id="KW-1185">Reference proteome</keyword>
<comment type="caution">
    <text evidence="1">The sequence shown here is derived from an EMBL/GenBank/DDBJ whole genome shotgun (WGS) entry which is preliminary data.</text>
</comment>
<sequence>MKQTITIFFLAFLSSNSFSQNLEYRSVDYYFDIVEKLELDELKKEGILDDNLKIADKYKEAGKEALNKSGFDKYADIKVKILRSIFKDYLFQQCIEYKDDVYVLYFSMAGFDDTEWQILKWRKQDWDKSDKIDLRLVEDCKFKFESDKKTTECNFKPIAFNYDEGPKNLNNVKIFIKNDFLIMERGNLYHTLYDLKSEKLILNEESPWTKCQAKNKEEMNKWIKENLHNKIEKLINN</sequence>
<name>A0A3E0ENP3_9FLAO</name>
<dbReference type="RefSeq" id="WP_115812684.1">
    <property type="nucleotide sequence ID" value="NZ_QUNI01000004.1"/>
</dbReference>
<evidence type="ECO:0000313" key="2">
    <source>
        <dbReference type="Proteomes" id="UP000257136"/>
    </source>
</evidence>
<dbReference type="EMBL" id="QUNI01000004">
    <property type="protein sequence ID" value="REG99781.1"/>
    <property type="molecule type" value="Genomic_DNA"/>
</dbReference>
<reference evidence="1 2" key="1">
    <citation type="submission" date="2018-08" db="EMBL/GenBank/DDBJ databases">
        <title>Genomic Encyclopedia of Archaeal and Bacterial Type Strains, Phase II (KMG-II): from individual species to whole genera.</title>
        <authorList>
            <person name="Goeker M."/>
        </authorList>
    </citation>
    <scope>NUCLEOTIDE SEQUENCE [LARGE SCALE GENOMIC DNA]</scope>
    <source>
        <strain evidence="1 2">DSM 100880</strain>
    </source>
</reference>
<dbReference type="OrthoDB" id="1345247at2"/>